<comment type="caution">
    <text evidence="2">The sequence shown here is derived from an EMBL/GenBank/DDBJ whole genome shotgun (WGS) entry which is preliminary data.</text>
</comment>
<feature type="domain" description="Reverse transcriptase" evidence="1">
    <location>
        <begin position="551"/>
        <end position="825"/>
    </location>
</feature>
<dbReference type="Pfam" id="PF03372">
    <property type="entry name" value="Exo_endo_phos"/>
    <property type="match status" value="1"/>
</dbReference>
<dbReference type="Gene3D" id="3.60.10.10">
    <property type="entry name" value="Endonuclease/exonuclease/phosphatase"/>
    <property type="match status" value="1"/>
</dbReference>
<dbReference type="CDD" id="cd01650">
    <property type="entry name" value="RT_nLTR_like"/>
    <property type="match status" value="1"/>
</dbReference>
<dbReference type="PANTHER" id="PTHR47027">
    <property type="entry name" value="REVERSE TRANSCRIPTASE DOMAIN-CONTAINING PROTEIN"/>
    <property type="match status" value="1"/>
</dbReference>
<dbReference type="InterPro" id="IPR005135">
    <property type="entry name" value="Endo/exonuclease/phosphatase"/>
</dbReference>
<dbReference type="PROSITE" id="PS50878">
    <property type="entry name" value="RT_POL"/>
    <property type="match status" value="1"/>
</dbReference>
<dbReference type="SUPFAM" id="SSF56672">
    <property type="entry name" value="DNA/RNA polymerases"/>
    <property type="match status" value="1"/>
</dbReference>
<dbReference type="InterPro" id="IPR000477">
    <property type="entry name" value="RT_dom"/>
</dbReference>
<dbReference type="GO" id="GO:0003824">
    <property type="term" value="F:catalytic activity"/>
    <property type="evidence" value="ECO:0007669"/>
    <property type="project" value="InterPro"/>
</dbReference>
<dbReference type="InterPro" id="IPR036691">
    <property type="entry name" value="Endo/exonu/phosph_ase_sf"/>
</dbReference>
<organism evidence="2 3">
    <name type="scientific">Caenorhabditis angaria</name>
    <dbReference type="NCBI Taxonomy" id="860376"/>
    <lineage>
        <taxon>Eukaryota</taxon>
        <taxon>Metazoa</taxon>
        <taxon>Ecdysozoa</taxon>
        <taxon>Nematoda</taxon>
        <taxon>Chromadorea</taxon>
        <taxon>Rhabditida</taxon>
        <taxon>Rhabditina</taxon>
        <taxon>Rhabditomorpha</taxon>
        <taxon>Rhabditoidea</taxon>
        <taxon>Rhabditidae</taxon>
        <taxon>Peloderinae</taxon>
        <taxon>Caenorhabditis</taxon>
    </lineage>
</organism>
<keyword evidence="3" id="KW-1185">Reference proteome</keyword>
<dbReference type="Pfam" id="PF00078">
    <property type="entry name" value="RVT_1"/>
    <property type="match status" value="1"/>
</dbReference>
<dbReference type="Proteomes" id="UP001152747">
    <property type="component" value="Unassembled WGS sequence"/>
</dbReference>
<accession>A0A9P1IT31</accession>
<name>A0A9P1IT31_9PELO</name>
<reference evidence="2" key="1">
    <citation type="submission" date="2022-11" db="EMBL/GenBank/DDBJ databases">
        <authorList>
            <person name="Kikuchi T."/>
        </authorList>
    </citation>
    <scope>NUCLEOTIDE SEQUENCE</scope>
    <source>
        <strain evidence="2">PS1010</strain>
    </source>
</reference>
<dbReference type="OrthoDB" id="425014at2759"/>
<dbReference type="InterPro" id="IPR043502">
    <property type="entry name" value="DNA/RNA_pol_sf"/>
</dbReference>
<protein>
    <recommendedName>
        <fullName evidence="1">Reverse transcriptase domain-containing protein</fullName>
    </recommendedName>
</protein>
<dbReference type="CDD" id="cd09076">
    <property type="entry name" value="L1-EN"/>
    <property type="match status" value="1"/>
</dbReference>
<dbReference type="AlphaFoldDB" id="A0A9P1IT31"/>
<proteinExistence type="predicted"/>
<sequence>MKIWTTMFGLETRVWHGNQISKRCYKNKGTDGLNAGDKTSNGPRHSPLGVTGCRWNAAGKLTAAVKSKASMMIGTHNVRSLVDVSRRDSENIAATHSRCLVVALQETRISKQQSTITDDGNEFIFCSMSQKRVAGVGFWIKKEARQLVENVEEYGDRIAVMKLSVGPTKIAIINAYAPTTKAAEKDTDQFYKLLLKIYKSIPESWTKIVCGDFNAAIGKTTSEEHPVTGRYGMKNIDRNDNGDALLNFANLLRLSIMNTHFKKNRRDYWTWRNENGKITSMIDFFLVKWSRRFLVKNIDTFDSKFDLSDHRIVRAEIYTSNANINKSTRKPRTPTKTALKLDKSRYATALANCDEMNHCNYETLVNLLKLCAKNSSDPVPKQSKISDETMKLLADRNRILNSNNSSIAERKKISSEARSSMKRDAEKWKCEIIQRAVEKRRSIKKAYRRTDEKSELFGKLKLANGTTTTNRSKIREEVQKHFSEQFKNPGQATQKQVHTPRNPLPILSEEVALAINRLKTKSAMGVDQISGEMLKFGGEHLFRNLARCFNETIENGATPGDWNKIRLKLLEKKKNPECLKDVRPISILSIPGKIYTKVLTKRMMKKSEEYLDESQNGFRPGRSCSENLQSITCLWEKCHEYEIPLVLTFIDYRAAFDSIFWNSVEDGVLESGFEPQYMEAVKSCNEIGTGEVEIFGKKLEIKMERGVRQGDSSSPALFAIALHKLLNEADPLPENDEENNFGIRVNGQYISRLLFADDVVLIDKNPKDASIRASKIAKICEKAGLHFNTAKSKVLRNDCANPASVRVNGIPLEDVDQIKYLGRIFRKDGLLDAEISNRIRAGWAAYHGIASAIENIDEKNKNHFLNSSVMAAITYGSETWNTKVADVRRIQRTISYIWEKAEAGKPPNVEAVIMKMKMRWAGHIIRLPPERICRKLTVWEYPSGVKRRKGRPRKRWADDIQQEVKVHQHNINIQGLGGGGRRRIGIIASKMPWSRMARSRSSWKHLVHSYMLE</sequence>
<evidence type="ECO:0000259" key="1">
    <source>
        <dbReference type="PROSITE" id="PS50878"/>
    </source>
</evidence>
<dbReference type="EMBL" id="CANHGI010000004">
    <property type="protein sequence ID" value="CAI5449647.1"/>
    <property type="molecule type" value="Genomic_DNA"/>
</dbReference>
<evidence type="ECO:0000313" key="3">
    <source>
        <dbReference type="Proteomes" id="UP001152747"/>
    </source>
</evidence>
<dbReference type="PANTHER" id="PTHR47027:SF20">
    <property type="entry name" value="REVERSE TRANSCRIPTASE-LIKE PROTEIN WITH RNA-DIRECTED DNA POLYMERASE DOMAIN"/>
    <property type="match status" value="1"/>
</dbReference>
<dbReference type="SUPFAM" id="SSF56219">
    <property type="entry name" value="DNase I-like"/>
    <property type="match status" value="1"/>
</dbReference>
<gene>
    <name evidence="2" type="ORF">CAMP_LOCUS12284</name>
</gene>
<evidence type="ECO:0000313" key="2">
    <source>
        <dbReference type="EMBL" id="CAI5449647.1"/>
    </source>
</evidence>